<keyword evidence="5" id="KW-0472">Membrane</keyword>
<evidence type="ECO:0000256" key="2">
    <source>
        <dbReference type="ARBA" id="ARBA00022723"/>
    </source>
</evidence>
<feature type="compositionally biased region" description="Acidic residues" evidence="4">
    <location>
        <begin position="1"/>
        <end position="12"/>
    </location>
</feature>
<dbReference type="GO" id="GO:0046872">
    <property type="term" value="F:metal ion binding"/>
    <property type="evidence" value="ECO:0007669"/>
    <property type="project" value="UniProtKB-KW"/>
</dbReference>
<feature type="region of interest" description="Disordered" evidence="4">
    <location>
        <begin position="618"/>
        <end position="700"/>
    </location>
</feature>
<feature type="compositionally biased region" description="Basic and acidic residues" evidence="4">
    <location>
        <begin position="517"/>
        <end position="530"/>
    </location>
</feature>
<feature type="non-terminal residue" evidence="6">
    <location>
        <position position="1"/>
    </location>
</feature>
<proteinExistence type="inferred from homology"/>
<dbReference type="CDD" id="cd12107">
    <property type="entry name" value="Hemerythrin"/>
    <property type="match status" value="1"/>
</dbReference>
<dbReference type="Proteomes" id="UP000324800">
    <property type="component" value="Unassembled WGS sequence"/>
</dbReference>
<feature type="compositionally biased region" description="Polar residues" evidence="4">
    <location>
        <begin position="646"/>
        <end position="676"/>
    </location>
</feature>
<dbReference type="InterPro" id="IPR012827">
    <property type="entry name" value="Hemerythrin_metal-bd"/>
</dbReference>
<feature type="region of interest" description="Disordered" evidence="4">
    <location>
        <begin position="488"/>
        <end position="537"/>
    </location>
</feature>
<evidence type="ECO:0000256" key="3">
    <source>
        <dbReference type="ARBA" id="ARBA00023004"/>
    </source>
</evidence>
<feature type="compositionally biased region" description="Basic residues" evidence="4">
    <location>
        <begin position="47"/>
        <end position="60"/>
    </location>
</feature>
<feature type="compositionally biased region" description="Gly residues" evidence="4">
    <location>
        <begin position="69"/>
        <end position="85"/>
    </location>
</feature>
<feature type="compositionally biased region" description="Low complexity" evidence="4">
    <location>
        <begin position="37"/>
        <end position="46"/>
    </location>
</feature>
<evidence type="ECO:0000313" key="7">
    <source>
        <dbReference type="Proteomes" id="UP000324800"/>
    </source>
</evidence>
<comment type="similarity">
    <text evidence="1">Belongs to the hemerythrin family.</text>
</comment>
<feature type="region of interest" description="Disordered" evidence="4">
    <location>
        <begin position="366"/>
        <end position="449"/>
    </location>
</feature>
<dbReference type="PANTHER" id="PTHR13595">
    <property type="entry name" value="ARL6IP4 PROTEIN"/>
    <property type="match status" value="1"/>
</dbReference>
<feature type="transmembrane region" description="Helical" evidence="5">
    <location>
        <begin position="744"/>
        <end position="767"/>
    </location>
</feature>
<feature type="compositionally biased region" description="Polar residues" evidence="4">
    <location>
        <begin position="620"/>
        <end position="633"/>
    </location>
</feature>
<comment type="caution">
    <text evidence="6">The sequence shown here is derived from an EMBL/GenBank/DDBJ whole genome shotgun (WGS) entry which is preliminary data.</text>
</comment>
<dbReference type="SUPFAM" id="SSF47188">
    <property type="entry name" value="Hemerythrin-like"/>
    <property type="match status" value="1"/>
</dbReference>
<name>A0A5J4X0M1_9EUKA</name>
<feature type="transmembrane region" description="Helical" evidence="5">
    <location>
        <begin position="301"/>
        <end position="332"/>
    </location>
</feature>
<accession>A0A5J4X0M1</accession>
<dbReference type="EMBL" id="SNRW01000535">
    <property type="protein sequence ID" value="KAA6400603.1"/>
    <property type="molecule type" value="Genomic_DNA"/>
</dbReference>
<reference evidence="6 7" key="1">
    <citation type="submission" date="2019-03" db="EMBL/GenBank/DDBJ databases">
        <title>Single cell metagenomics reveals metabolic interactions within the superorganism composed of flagellate Streblomastix strix and complex community of Bacteroidetes bacteria on its surface.</title>
        <authorList>
            <person name="Treitli S.C."/>
            <person name="Kolisko M."/>
            <person name="Husnik F."/>
            <person name="Keeling P."/>
            <person name="Hampl V."/>
        </authorList>
    </citation>
    <scope>NUCLEOTIDE SEQUENCE [LARGE SCALE GENOMIC DNA]</scope>
    <source>
        <strain evidence="6">ST1C</strain>
    </source>
</reference>
<keyword evidence="5" id="KW-0812">Transmembrane</keyword>
<evidence type="ECO:0000256" key="1">
    <source>
        <dbReference type="ARBA" id="ARBA00010587"/>
    </source>
</evidence>
<dbReference type="AlphaFoldDB" id="A0A5J4X0M1"/>
<feature type="transmembrane region" description="Helical" evidence="5">
    <location>
        <begin position="96"/>
        <end position="117"/>
    </location>
</feature>
<keyword evidence="3" id="KW-0408">Iron</keyword>
<feature type="transmembrane region" description="Helical" evidence="5">
    <location>
        <begin position="985"/>
        <end position="1004"/>
    </location>
</feature>
<feature type="compositionally biased region" description="Acidic residues" evidence="4">
    <location>
        <begin position="691"/>
        <end position="700"/>
    </location>
</feature>
<feature type="region of interest" description="Disordered" evidence="4">
    <location>
        <begin position="1"/>
        <end position="86"/>
    </location>
</feature>
<feature type="compositionally biased region" description="Basic and acidic residues" evidence="4">
    <location>
        <begin position="385"/>
        <end position="439"/>
    </location>
</feature>
<evidence type="ECO:0000313" key="6">
    <source>
        <dbReference type="EMBL" id="KAA6400603.1"/>
    </source>
</evidence>
<evidence type="ECO:0000256" key="5">
    <source>
        <dbReference type="SAM" id="Phobius"/>
    </source>
</evidence>
<evidence type="ECO:0000256" key="4">
    <source>
        <dbReference type="SAM" id="MobiDB-lite"/>
    </source>
</evidence>
<dbReference type="Gene3D" id="1.20.120.50">
    <property type="entry name" value="Hemerythrin-like"/>
    <property type="match status" value="1"/>
</dbReference>
<keyword evidence="2" id="KW-0479">Metal-binding</keyword>
<protein>
    <submittedName>
        <fullName evidence="6">Uncharacterized protein</fullName>
    </submittedName>
</protein>
<keyword evidence="5" id="KW-1133">Transmembrane helix</keyword>
<feature type="region of interest" description="Disordered" evidence="4">
    <location>
        <begin position="1166"/>
        <end position="1193"/>
    </location>
</feature>
<organism evidence="6 7">
    <name type="scientific">Streblomastix strix</name>
    <dbReference type="NCBI Taxonomy" id="222440"/>
    <lineage>
        <taxon>Eukaryota</taxon>
        <taxon>Metamonada</taxon>
        <taxon>Preaxostyla</taxon>
        <taxon>Oxymonadida</taxon>
        <taxon>Streblomastigidae</taxon>
        <taxon>Streblomastix</taxon>
    </lineage>
</organism>
<sequence>LNKEDQIEEELNEGSQGEQSLAGQDQDEKSVGSVDQASRASGLSSASRRRKKRKKKKKKAMQLIEQMGEEGGTGSSGSGSGGKGGSSAKSFVPQQIVFYGLAIISSIVGYFVVGIFLQGAEDDEANLNTVNDVSTIVGQLAIYSKYFFLRLANETGEDDPVDVDDLIYMPQMDFIKQRMLELSNLLNNLTRTVYYTPDRKPWEVQDCNVLSVTYQLAKVADGAWFTKKSLYDSVKTFEQAAMDVATKSIQVSDPSTSDPGALDDSSVRSRLANTIINFPIAIIESVKRCIRDYRITLDKKLFYAQIIILANNVGFVLVVSLFYMLDIIWVFYNANSDRQRTMQLLFNVPKTAIHQITMALLAAEQDSEDVERAPEGNQGEIIGQEEDKKEEDKQFDEVKKEDEDKKDQKDKDKEKKKSEKKDKEKDKDKDKDKSKDKQQLDAGQTSNIVPVVLPATSASTQGQNMNGLVDPTFTPLISVMQLDNKLSKDGNDGNIADNIGQGVQDTQDMKQRKKKYKSDDKTNADDEKTPQKQLQLQQQPQWMIGPNGKPMMQMTQMMPGQQNMNNIGNMQFMMNGDTNFVDAPQDGQTMLSMPMSGSPQQLMNRQGLIQMNNMNNNQIKQSTSPLNNTTNQQKIKESAYDKPSTVEGNGQQLKNKQEQDGSQVKQRQNNNITSGDNNDDKIKQSGPDPNFDPDEEDEDYDEKMRGVIRNAFKDTEWEEQLDASVQKMMNAFKRLPSAVGHAQILRILFAVFLFIAAGIIPAILIFIFCSRIKQYSASVMLSGFRGVQYLQVVLFLLQMVANKGEMVMDQLPTINPDESTSSVIKDFTFLQTDRTHLQQIVLSSYTFLQQLTEAIIEGDGAKADWTNDTNLQTETKQCDPSVTFVMFGGEEYQCPFDDQTICDNKTRIFDYDYFVGFDLLNARFERKMKKFTTEEDTGAFTMTDPDFLFVVTGTNFDLQKQYDAYQNAFSESFIDAVNLSQMVDMVAMIVQVVMYVLTFILSVIPLKSALSQIHETTQKLRMLLPDSSTTGTAFEEGLRTGVHVLDVGRKKLFELAGLISEAVDTYQPRGEIHSLSQELLQQMRMQFAMEEKLMVQVNFASDEKKKHSDDHLLIRQRMTHLLDYLSDRNDAVVFGAIPLFSSLLTHHFTTLDQELGQFYAKETGIDVDAAEKDNSEDDNDAEAQPNEAEQMAA</sequence>
<dbReference type="InterPro" id="IPR035938">
    <property type="entry name" value="Hemerythrin-like_sf"/>
</dbReference>
<feature type="compositionally biased region" description="Polar residues" evidence="4">
    <location>
        <begin position="13"/>
        <end position="23"/>
    </location>
</feature>
<gene>
    <name evidence="6" type="ORF">EZS28_003866</name>
</gene>